<dbReference type="KEGG" id="csm:CSUB8521_0954"/>
<gene>
    <name evidence="1" type="ORF">CSUB8521_0954</name>
</gene>
<evidence type="ECO:0000313" key="2">
    <source>
        <dbReference type="Proteomes" id="UP000031135"/>
    </source>
</evidence>
<dbReference type="AlphaFoldDB" id="A0A0A8H9N8"/>
<organism evidence="1 2">
    <name type="scientific">Campylobacter subantarcticus LMG 24374</name>
    <dbReference type="NCBI Taxonomy" id="1388751"/>
    <lineage>
        <taxon>Bacteria</taxon>
        <taxon>Pseudomonadati</taxon>
        <taxon>Campylobacterota</taxon>
        <taxon>Epsilonproteobacteria</taxon>
        <taxon>Campylobacterales</taxon>
        <taxon>Campylobacteraceae</taxon>
        <taxon>Campylobacter</taxon>
    </lineage>
</organism>
<accession>A0A0A8H9N8</accession>
<evidence type="ECO:0000313" key="1">
    <source>
        <dbReference type="EMBL" id="AJC90791.1"/>
    </source>
</evidence>
<dbReference type="Proteomes" id="UP000031135">
    <property type="component" value="Chromosome"/>
</dbReference>
<dbReference type="OrthoDB" id="5354661at2"/>
<dbReference type="EMBL" id="CP007772">
    <property type="protein sequence ID" value="AJC90791.1"/>
    <property type="molecule type" value="Genomic_DNA"/>
</dbReference>
<sequence>MFYNLNTNDFLELETTIARIEQKLLALDGTSDQKSINKAKHLNESKASLQKCLEKKDDDKYDFFLHQIYTLTWGHKPIEEMNEDEILPCYTKVDKEQVNIPSLKEIAQSILKEEVDALINNHPLMQERMSDYDEKGVPRKISIRQAKLVLLEVGLLETIETMMQSAPKATQISWEYATEFERNNELILFFQQQAKLSDDEVNELFKKAKGF</sequence>
<dbReference type="HOGENOM" id="CLU_1308226_0_0_7"/>
<dbReference type="RefSeq" id="WP_039663889.1">
    <property type="nucleotide sequence ID" value="NZ_CP007772.1"/>
</dbReference>
<name>A0A0A8H9N8_9BACT</name>
<protein>
    <submittedName>
        <fullName evidence="1">Uncharacterized protein</fullName>
    </submittedName>
</protein>
<reference evidence="1 2" key="1">
    <citation type="journal article" date="2014" name="Genome Biol. Evol.">
        <title>Comparative Genomics of the Campylobacter lari Group.</title>
        <authorList>
            <person name="Miller W.G."/>
            <person name="Yee E."/>
            <person name="Chapman M.H."/>
            <person name="Smith T.P."/>
            <person name="Bono J.L."/>
            <person name="Huynh S."/>
            <person name="Parker C.T."/>
            <person name="Vandamme P."/>
            <person name="Luong K."/>
            <person name="Korlach J."/>
        </authorList>
    </citation>
    <scope>NUCLEOTIDE SEQUENCE [LARGE SCALE GENOMIC DNA]</scope>
    <source>
        <strain evidence="1 2">LMG 24374</strain>
    </source>
</reference>
<proteinExistence type="predicted"/>